<dbReference type="SUPFAM" id="SSF49373">
    <property type="entry name" value="Invasin/intimin cell-adhesion fragments"/>
    <property type="match status" value="7"/>
</dbReference>
<dbReference type="AlphaFoldDB" id="D9SMB5"/>
<keyword evidence="4" id="KW-1185">Reference proteome</keyword>
<dbReference type="RefSeq" id="WP_010074122.1">
    <property type="nucleotide sequence ID" value="NC_014393.1"/>
</dbReference>
<dbReference type="PANTHER" id="PTHR23019:SF0">
    <property type="entry name" value="NUCLEAR PORE MEMBRANE GLYCOPROTEIN 210"/>
    <property type="match status" value="1"/>
</dbReference>
<accession>D9SMB5</accession>
<dbReference type="InterPro" id="IPR008964">
    <property type="entry name" value="Invasin/intimin_cell_adhesion"/>
</dbReference>
<reference evidence="3 4" key="1">
    <citation type="submission" date="2010-08" db="EMBL/GenBank/DDBJ databases">
        <title>Complete sequence of Clostridium cellulovorans 743B.</title>
        <authorList>
            <consortium name="US DOE Joint Genome Institute"/>
            <person name="Lucas S."/>
            <person name="Copeland A."/>
            <person name="Lapidus A."/>
            <person name="Cheng J.-F."/>
            <person name="Bruce D."/>
            <person name="Goodwin L."/>
            <person name="Pitluck S."/>
            <person name="Chertkov O."/>
            <person name="Detter J.C."/>
            <person name="Han C."/>
            <person name="Tapia R."/>
            <person name="Land M."/>
            <person name="Hauser L."/>
            <person name="Chang Y.-J."/>
            <person name="Jeffries C."/>
            <person name="Kyrpides N."/>
            <person name="Ivanova N."/>
            <person name="Mikhailova N."/>
            <person name="Hemme C.L."/>
            <person name="Woyke T."/>
        </authorList>
    </citation>
    <scope>NUCLEOTIDE SEQUENCE [LARGE SCALE GENOMIC DNA]</scope>
    <source>
        <strain evidence="4">ATCC 35296 / DSM 3052 / OCM 3 / 743B</strain>
    </source>
</reference>
<protein>
    <submittedName>
        <fullName evidence="3">Ig domain protein group 2 domain protein</fullName>
    </submittedName>
</protein>
<gene>
    <name evidence="3" type="ordered locus">Clocel_4109</name>
</gene>
<dbReference type="SMART" id="SM00635">
    <property type="entry name" value="BID_2"/>
    <property type="match status" value="7"/>
</dbReference>
<evidence type="ECO:0000256" key="1">
    <source>
        <dbReference type="SAM" id="SignalP"/>
    </source>
</evidence>
<evidence type="ECO:0000313" key="3">
    <source>
        <dbReference type="EMBL" id="ADL53771.1"/>
    </source>
</evidence>
<dbReference type="Proteomes" id="UP000002730">
    <property type="component" value="Chromosome"/>
</dbReference>
<dbReference type="eggNOG" id="COG3210">
    <property type="taxonomic scope" value="Bacteria"/>
</dbReference>
<feature type="domain" description="BIG2" evidence="2">
    <location>
        <begin position="32"/>
        <end position="109"/>
    </location>
</feature>
<feature type="domain" description="BIG2" evidence="2">
    <location>
        <begin position="364"/>
        <end position="441"/>
    </location>
</feature>
<feature type="domain" description="BIG2" evidence="2">
    <location>
        <begin position="447"/>
        <end position="524"/>
    </location>
</feature>
<dbReference type="EMBL" id="CP002160">
    <property type="protein sequence ID" value="ADL53771.1"/>
    <property type="molecule type" value="Genomic_DNA"/>
</dbReference>
<dbReference type="Gene3D" id="2.60.40.1080">
    <property type="match status" value="7"/>
</dbReference>
<proteinExistence type="predicted"/>
<feature type="domain" description="BIG2" evidence="2">
    <location>
        <begin position="281"/>
        <end position="358"/>
    </location>
</feature>
<keyword evidence="1" id="KW-0732">Signal</keyword>
<dbReference type="Pfam" id="PF02368">
    <property type="entry name" value="Big_2"/>
    <property type="match status" value="7"/>
</dbReference>
<name>D9SMB5_CLOC7</name>
<organism evidence="3 4">
    <name type="scientific">Clostridium cellulovorans (strain ATCC 35296 / DSM 3052 / OCM 3 / 743B)</name>
    <dbReference type="NCBI Taxonomy" id="573061"/>
    <lineage>
        <taxon>Bacteria</taxon>
        <taxon>Bacillati</taxon>
        <taxon>Bacillota</taxon>
        <taxon>Clostridia</taxon>
        <taxon>Eubacteriales</taxon>
        <taxon>Clostridiaceae</taxon>
        <taxon>Clostridium</taxon>
    </lineage>
</organism>
<dbReference type="InterPro" id="IPR003343">
    <property type="entry name" value="Big_2"/>
</dbReference>
<dbReference type="HOGENOM" id="CLU_445302_0_0_9"/>
<feature type="domain" description="BIG2" evidence="2">
    <location>
        <begin position="198"/>
        <end position="275"/>
    </location>
</feature>
<dbReference type="PANTHER" id="PTHR23019">
    <property type="entry name" value="NUCLEAR PORE MEMBRANE GLYCOPROTEIN GP210-RELATED"/>
    <property type="match status" value="1"/>
</dbReference>
<dbReference type="KEGG" id="ccb:Clocel_4109"/>
<feature type="chain" id="PRO_5003128211" evidence="1">
    <location>
        <begin position="28"/>
        <end position="613"/>
    </location>
</feature>
<sequence length="613" mass="63467">MKVKKWKKVFVAILTFMIIFQNFGVSAVTTIPVTGVTLDKLSGTIPEGENLKLTAIVMPTNATNKKVVWTSSDERIAKVDQTGQVTAVAPGSTRITATTEEGSKRVSSIITVSTKVKGISLNIAKAQISKGGYIFLKETVTPTNAANKKVTWTSSNTQVATVDATGKVIGIQPGVAIIKAKTQDGGYEATSTITVIIPTTMIKLDKTAASITKGKSITLVATVGPNDATNKKVTWKSSNTAIATVDATGKVTAISLGNAIITVTTENGGRIASCAVAVVPPIASVVSDRNTAEVDIGKTIALLATVYPTNAMNKNITWSSSNPSVATVDALGKVTAVSVGSATITVTTVDGGLKAQSVIKVINPVTGVNISQSIDYIQENGTYQFLASVLPSNATKTSIKWSSSDEKIAKVDANGLVTAMAPGTCMIIATSEDGIRKAARVISVTPKVQGVKIDRTSVTMNKTENLQLKATVMPSSALNNHVIWTSSNTSVATVDITGKVTAVSVGNATIIATTQEGGFVATSQITVVNSIRSILLDKTKAAIKAGQDLALVLTITPIDATNKNIIWSSSNTNIAVVDSQGVVTGVSPGIATISAVAESNSNKKVTCVVTVTN</sequence>
<dbReference type="InterPro" id="IPR045197">
    <property type="entry name" value="NUP210-like"/>
</dbReference>
<evidence type="ECO:0000259" key="2">
    <source>
        <dbReference type="SMART" id="SM00635"/>
    </source>
</evidence>
<dbReference type="OrthoDB" id="1904974at2"/>
<evidence type="ECO:0000313" key="4">
    <source>
        <dbReference type="Proteomes" id="UP000002730"/>
    </source>
</evidence>
<feature type="domain" description="BIG2" evidence="2">
    <location>
        <begin position="115"/>
        <end position="192"/>
    </location>
</feature>
<feature type="signal peptide" evidence="1">
    <location>
        <begin position="1"/>
        <end position="27"/>
    </location>
</feature>
<feature type="domain" description="BIG2" evidence="2">
    <location>
        <begin position="530"/>
        <end position="607"/>
    </location>
</feature>